<comment type="similarity">
    <text evidence="1">Belongs to the protein kinase superfamily. CMGC Ser/Thr protein kinase family. CDC2/CDKX subfamily.</text>
</comment>
<evidence type="ECO:0000313" key="13">
    <source>
        <dbReference type="EMBL" id="OHT14004.1"/>
    </source>
</evidence>
<dbReference type="GO" id="GO:0000307">
    <property type="term" value="C:cyclin-dependent protein kinase holoenzyme complex"/>
    <property type="evidence" value="ECO:0007669"/>
    <property type="project" value="TreeGrafter"/>
</dbReference>
<dbReference type="GO" id="GO:0010389">
    <property type="term" value="P:regulation of G2/M transition of mitotic cell cycle"/>
    <property type="evidence" value="ECO:0007669"/>
    <property type="project" value="TreeGrafter"/>
</dbReference>
<dbReference type="RefSeq" id="XP_068367140.1">
    <property type="nucleotide sequence ID" value="XM_068498496.1"/>
</dbReference>
<dbReference type="GO" id="GO:0030332">
    <property type="term" value="F:cyclin binding"/>
    <property type="evidence" value="ECO:0007669"/>
    <property type="project" value="TreeGrafter"/>
</dbReference>
<dbReference type="PROSITE" id="PS00107">
    <property type="entry name" value="PROTEIN_KINASE_ATP"/>
    <property type="match status" value="1"/>
</dbReference>
<evidence type="ECO:0000256" key="2">
    <source>
        <dbReference type="ARBA" id="ARBA00012425"/>
    </source>
</evidence>
<evidence type="ECO:0000256" key="11">
    <source>
        <dbReference type="RuleBase" id="RU000304"/>
    </source>
</evidence>
<dbReference type="InterPro" id="IPR017441">
    <property type="entry name" value="Protein_kinase_ATP_BS"/>
</dbReference>
<dbReference type="SMART" id="SM00220">
    <property type="entry name" value="S_TKc"/>
    <property type="match status" value="1"/>
</dbReference>
<sequence length="419" mass="46529">MLTGHGALCPTTTPLSGSISSEYDVVSHVGRGGYGNVYKAINKSTGEIVALKKVNSFDIHGGLPTSYYREVNCLKEMRGHPNIVNLKNICRSKDSSSGESCLYLVMDYCEYDLSGLIHNYGLTIRQIQSFMRQILIAVQDMHSHGYVHRDLKPSNVFVTKEGVIKVGDFGLTRKLDKSRPLTSKVITPSYRPPEVLLGDSHYDQSVDVWSLACVLYEMVTGKVLFRPSTASDLSQLLSIFEICGMPNQENWPGFDKLPNASILQMCQSPKNSNNQYSNNSMTFSNNSMTQYSNNSFSDGFSYQCKSALRELLEQTIPPQLHTIVDLLESMLQLDPRRRATIAQALEHPFFADTEQASAAGTSFELSCLPYPETHAIDVSAKIPLAKHKNLNANVDFVNKALNARQILRPARVLPPPILA</sequence>
<dbReference type="PROSITE" id="PS00108">
    <property type="entry name" value="PROTEIN_KINASE_ST"/>
    <property type="match status" value="1"/>
</dbReference>
<dbReference type="VEuPathDB" id="TrichDB:TRFO_15639"/>
<dbReference type="InterPro" id="IPR050108">
    <property type="entry name" value="CDK"/>
</dbReference>
<dbReference type="AlphaFoldDB" id="A0A1J4KW68"/>
<dbReference type="EC" id="2.7.11.22" evidence="2"/>
<evidence type="ECO:0000256" key="10">
    <source>
        <dbReference type="PROSITE-ProRule" id="PRU10141"/>
    </source>
</evidence>
<keyword evidence="6 13" id="KW-0418">Kinase</keyword>
<dbReference type="GO" id="GO:0005524">
    <property type="term" value="F:ATP binding"/>
    <property type="evidence" value="ECO:0007669"/>
    <property type="project" value="UniProtKB-UniRule"/>
</dbReference>
<dbReference type="OrthoDB" id="204883at2759"/>
<dbReference type="PANTHER" id="PTHR24056">
    <property type="entry name" value="CELL DIVISION PROTEIN KINASE"/>
    <property type="match status" value="1"/>
</dbReference>
<dbReference type="Gene3D" id="1.10.510.10">
    <property type="entry name" value="Transferase(Phosphotransferase) domain 1"/>
    <property type="match status" value="1"/>
</dbReference>
<dbReference type="Pfam" id="PF00069">
    <property type="entry name" value="Pkinase"/>
    <property type="match status" value="1"/>
</dbReference>
<dbReference type="InterPro" id="IPR000719">
    <property type="entry name" value="Prot_kinase_dom"/>
</dbReference>
<evidence type="ECO:0000256" key="1">
    <source>
        <dbReference type="ARBA" id="ARBA00006485"/>
    </source>
</evidence>
<dbReference type="Gene3D" id="3.30.200.20">
    <property type="entry name" value="Phosphorylase Kinase, domain 1"/>
    <property type="match status" value="1"/>
</dbReference>
<evidence type="ECO:0000256" key="4">
    <source>
        <dbReference type="ARBA" id="ARBA00022679"/>
    </source>
</evidence>
<keyword evidence="5 10" id="KW-0547">Nucleotide-binding</keyword>
<dbReference type="FunFam" id="3.30.200.20:FF:000124">
    <property type="entry name" value="Cyclin-dependent kinase 4"/>
    <property type="match status" value="1"/>
</dbReference>
<dbReference type="GO" id="GO:0010468">
    <property type="term" value="P:regulation of gene expression"/>
    <property type="evidence" value="ECO:0007669"/>
    <property type="project" value="TreeGrafter"/>
</dbReference>
<dbReference type="PANTHER" id="PTHR24056:SF550">
    <property type="entry name" value="CHROMOSOME UNDETERMINED SCAFFOLD_44, WHOLE GENOME SHOTGUN SEQUENCE"/>
    <property type="match status" value="1"/>
</dbReference>
<comment type="catalytic activity">
    <reaction evidence="9">
        <text>L-seryl-[protein] + ATP = O-phospho-L-seryl-[protein] + ADP + H(+)</text>
        <dbReference type="Rhea" id="RHEA:17989"/>
        <dbReference type="Rhea" id="RHEA-COMP:9863"/>
        <dbReference type="Rhea" id="RHEA-COMP:11604"/>
        <dbReference type="ChEBI" id="CHEBI:15378"/>
        <dbReference type="ChEBI" id="CHEBI:29999"/>
        <dbReference type="ChEBI" id="CHEBI:30616"/>
        <dbReference type="ChEBI" id="CHEBI:83421"/>
        <dbReference type="ChEBI" id="CHEBI:456216"/>
        <dbReference type="EC" id="2.7.11.22"/>
    </reaction>
</comment>
<evidence type="ECO:0000256" key="3">
    <source>
        <dbReference type="ARBA" id="ARBA00022527"/>
    </source>
</evidence>
<dbReference type="Proteomes" id="UP000179807">
    <property type="component" value="Unassembled WGS sequence"/>
</dbReference>
<comment type="catalytic activity">
    <reaction evidence="8">
        <text>L-threonyl-[protein] + ATP = O-phospho-L-threonyl-[protein] + ADP + H(+)</text>
        <dbReference type="Rhea" id="RHEA:46608"/>
        <dbReference type="Rhea" id="RHEA-COMP:11060"/>
        <dbReference type="Rhea" id="RHEA-COMP:11605"/>
        <dbReference type="ChEBI" id="CHEBI:15378"/>
        <dbReference type="ChEBI" id="CHEBI:30013"/>
        <dbReference type="ChEBI" id="CHEBI:30616"/>
        <dbReference type="ChEBI" id="CHEBI:61977"/>
        <dbReference type="ChEBI" id="CHEBI:456216"/>
        <dbReference type="EC" id="2.7.11.22"/>
    </reaction>
</comment>
<evidence type="ECO:0000313" key="14">
    <source>
        <dbReference type="Proteomes" id="UP000179807"/>
    </source>
</evidence>
<dbReference type="PROSITE" id="PS50011">
    <property type="entry name" value="PROTEIN_KINASE_DOM"/>
    <property type="match status" value="1"/>
</dbReference>
<dbReference type="GO" id="GO:0000082">
    <property type="term" value="P:G1/S transition of mitotic cell cycle"/>
    <property type="evidence" value="ECO:0007669"/>
    <property type="project" value="TreeGrafter"/>
</dbReference>
<reference evidence="13" key="1">
    <citation type="submission" date="2016-10" db="EMBL/GenBank/DDBJ databases">
        <authorList>
            <person name="Benchimol M."/>
            <person name="Almeida L.G."/>
            <person name="Vasconcelos A.T."/>
            <person name="Perreira-Neves A."/>
            <person name="Rosa I.A."/>
            <person name="Tasca T."/>
            <person name="Bogo M.R."/>
            <person name="de Souza W."/>
        </authorList>
    </citation>
    <scope>NUCLEOTIDE SEQUENCE [LARGE SCALE GENOMIC DNA]</scope>
    <source>
        <strain evidence="13">K</strain>
    </source>
</reference>
<evidence type="ECO:0000256" key="6">
    <source>
        <dbReference type="ARBA" id="ARBA00022777"/>
    </source>
</evidence>
<evidence type="ECO:0000256" key="5">
    <source>
        <dbReference type="ARBA" id="ARBA00022741"/>
    </source>
</evidence>
<evidence type="ECO:0000256" key="7">
    <source>
        <dbReference type="ARBA" id="ARBA00022840"/>
    </source>
</evidence>
<dbReference type="GO" id="GO:0007165">
    <property type="term" value="P:signal transduction"/>
    <property type="evidence" value="ECO:0007669"/>
    <property type="project" value="TreeGrafter"/>
</dbReference>
<dbReference type="GO" id="GO:0005634">
    <property type="term" value="C:nucleus"/>
    <property type="evidence" value="ECO:0007669"/>
    <property type="project" value="TreeGrafter"/>
</dbReference>
<keyword evidence="4" id="KW-0808">Transferase</keyword>
<proteinExistence type="inferred from homology"/>
<gene>
    <name evidence="13" type="primary">ppk23</name>
    <name evidence="13" type="ORF">TRFO_15639</name>
</gene>
<dbReference type="GeneID" id="94833200"/>
<name>A0A1J4KW68_9EUKA</name>
<evidence type="ECO:0000256" key="9">
    <source>
        <dbReference type="ARBA" id="ARBA00048367"/>
    </source>
</evidence>
<evidence type="ECO:0000259" key="12">
    <source>
        <dbReference type="PROSITE" id="PS50011"/>
    </source>
</evidence>
<organism evidence="13 14">
    <name type="scientific">Tritrichomonas foetus</name>
    <dbReference type="NCBI Taxonomy" id="1144522"/>
    <lineage>
        <taxon>Eukaryota</taxon>
        <taxon>Metamonada</taxon>
        <taxon>Parabasalia</taxon>
        <taxon>Tritrichomonadida</taxon>
        <taxon>Tritrichomonadidae</taxon>
        <taxon>Tritrichomonas</taxon>
    </lineage>
</organism>
<evidence type="ECO:0000256" key="8">
    <source>
        <dbReference type="ARBA" id="ARBA00047811"/>
    </source>
</evidence>
<dbReference type="SUPFAM" id="SSF56112">
    <property type="entry name" value="Protein kinase-like (PK-like)"/>
    <property type="match status" value="1"/>
</dbReference>
<feature type="domain" description="Protein kinase" evidence="12">
    <location>
        <begin position="23"/>
        <end position="350"/>
    </location>
</feature>
<keyword evidence="3 11" id="KW-0723">Serine/threonine-protein kinase</keyword>
<dbReference type="GO" id="GO:0004693">
    <property type="term" value="F:cyclin-dependent protein serine/threonine kinase activity"/>
    <property type="evidence" value="ECO:0007669"/>
    <property type="project" value="UniProtKB-EC"/>
</dbReference>
<dbReference type="GO" id="GO:0005737">
    <property type="term" value="C:cytoplasm"/>
    <property type="evidence" value="ECO:0007669"/>
    <property type="project" value="TreeGrafter"/>
</dbReference>
<keyword evidence="7 10" id="KW-0067">ATP-binding</keyword>
<keyword evidence="14" id="KW-1185">Reference proteome</keyword>
<dbReference type="InterPro" id="IPR011009">
    <property type="entry name" value="Kinase-like_dom_sf"/>
</dbReference>
<comment type="caution">
    <text evidence="13">The sequence shown here is derived from an EMBL/GenBank/DDBJ whole genome shotgun (WGS) entry which is preliminary data.</text>
</comment>
<protein>
    <recommendedName>
        <fullName evidence="2">cyclin-dependent kinase</fullName>
        <ecNumber evidence="2">2.7.11.22</ecNumber>
    </recommendedName>
</protein>
<dbReference type="InterPro" id="IPR008271">
    <property type="entry name" value="Ser/Thr_kinase_AS"/>
</dbReference>
<accession>A0A1J4KW68</accession>
<feature type="binding site" evidence="10">
    <location>
        <position position="52"/>
    </location>
    <ligand>
        <name>ATP</name>
        <dbReference type="ChEBI" id="CHEBI:30616"/>
    </ligand>
</feature>
<dbReference type="EMBL" id="MLAK01000431">
    <property type="protein sequence ID" value="OHT14004.1"/>
    <property type="molecule type" value="Genomic_DNA"/>
</dbReference>